<evidence type="ECO:0000256" key="4">
    <source>
        <dbReference type="ARBA" id="ARBA00022694"/>
    </source>
</evidence>
<organism evidence="7 8">
    <name type="scientific">Thermoproteus uzoniensis (strain 768-20)</name>
    <dbReference type="NCBI Taxonomy" id="999630"/>
    <lineage>
        <taxon>Archaea</taxon>
        <taxon>Thermoproteota</taxon>
        <taxon>Thermoprotei</taxon>
        <taxon>Thermoproteales</taxon>
        <taxon>Thermoproteaceae</taxon>
        <taxon>Thermoproteus</taxon>
    </lineage>
</organism>
<dbReference type="HOGENOM" id="CLU_025402_0_1_2"/>
<keyword evidence="4" id="KW-0819">tRNA processing</keyword>
<feature type="binding site" evidence="5">
    <location>
        <position position="169"/>
    </location>
    <ligand>
        <name>S-adenosyl-L-methionine</name>
        <dbReference type="ChEBI" id="CHEBI:59789"/>
    </ligand>
</feature>
<dbReference type="GO" id="GO:0031515">
    <property type="term" value="C:tRNA (m1A) methyltransferase complex"/>
    <property type="evidence" value="ECO:0007669"/>
    <property type="project" value="InterPro"/>
</dbReference>
<feature type="domain" description="tRNA (adenine(58)-N(1))-methyltransferase catalytic subunit TRM61 C-terminal" evidence="6">
    <location>
        <begin position="56"/>
        <end position="229"/>
    </location>
</feature>
<reference key="2">
    <citation type="submission" date="2011-03" db="EMBL/GenBank/DDBJ databases">
        <title>Complete genome sequence of the thermoacidophilic crenarchaeon Thermoproteus uzoniensis 768-20.</title>
        <authorList>
            <person name="Mardanov A.V."/>
            <person name="Gumerov V.M."/>
            <person name="Beletsky A.V."/>
            <person name="Prokofeva M.I."/>
            <person name="Bonch-Osmolovskaya E.A."/>
            <person name="Ravin N.V."/>
            <person name="Skryabin K.G."/>
        </authorList>
    </citation>
    <scope>NUCLEOTIDE SEQUENCE</scope>
    <source>
        <strain>768-20</strain>
    </source>
</reference>
<dbReference type="EMBL" id="CP002590">
    <property type="protein sequence ID" value="AEA12663.1"/>
    <property type="molecule type" value="Genomic_DNA"/>
</dbReference>
<dbReference type="AlphaFoldDB" id="F2L0I1"/>
<dbReference type="CDD" id="cd02440">
    <property type="entry name" value="AdoMet_MTases"/>
    <property type="match status" value="1"/>
</dbReference>
<sequence length="261" mass="27911">MVRRGDWVMLVSEDGLKIVARHRGRLETIRGYVEASALDNADYGDVVTTSLGHRLYVLRPTIYDILPRLRHATQVIYPVDAEFIALVSGIGPGSEVAEAGTGSGFLASVLAWRVGPLGRVLTYEVRPDFAEVAWGNIKSLGLEGVVDLAVADVAAAGFGAEGLDAVVLDMGSPWTAMDAALDALKPGGVLVVFSTSVEHAQKSVAAMRSRGLLDINMAEVSVRPWKAEPGEMRPETRAVVFTGLIIWGRAPPRRTRPAASP</sequence>
<dbReference type="RefSeq" id="WP_013679999.1">
    <property type="nucleotide sequence ID" value="NC_015315.1"/>
</dbReference>
<feature type="binding site" evidence="5">
    <location>
        <position position="152"/>
    </location>
    <ligand>
        <name>S-adenosyl-L-methionine</name>
        <dbReference type="ChEBI" id="CHEBI:59789"/>
    </ligand>
</feature>
<dbReference type="KEGG" id="tuz:TUZN_1184"/>
<evidence type="ECO:0000259" key="6">
    <source>
        <dbReference type="Pfam" id="PF08704"/>
    </source>
</evidence>
<dbReference type="Pfam" id="PF08704">
    <property type="entry name" value="GCD14"/>
    <property type="match status" value="1"/>
</dbReference>
<dbReference type="Proteomes" id="UP000008138">
    <property type="component" value="Chromosome"/>
</dbReference>
<gene>
    <name evidence="7" type="ordered locus">TUZN_1184</name>
</gene>
<dbReference type="PIRSF" id="PIRSF017269">
    <property type="entry name" value="GCD14"/>
    <property type="match status" value="1"/>
</dbReference>
<keyword evidence="3 5" id="KW-0949">S-adenosyl-L-methionine</keyword>
<evidence type="ECO:0000256" key="1">
    <source>
        <dbReference type="ARBA" id="ARBA00022603"/>
    </source>
</evidence>
<keyword evidence="1 7" id="KW-0489">Methyltransferase</keyword>
<dbReference type="GO" id="GO:0030488">
    <property type="term" value="P:tRNA methylation"/>
    <property type="evidence" value="ECO:0007669"/>
    <property type="project" value="InterPro"/>
</dbReference>
<dbReference type="InterPro" id="IPR029063">
    <property type="entry name" value="SAM-dependent_MTases_sf"/>
</dbReference>
<evidence type="ECO:0000256" key="3">
    <source>
        <dbReference type="ARBA" id="ARBA00022691"/>
    </source>
</evidence>
<reference evidence="7 8" key="1">
    <citation type="journal article" date="2011" name="J. Bacteriol.">
        <title>Complete genome sequence of the thermoacidophilic crenarchaeon Thermoproteus uzoniensis 768-20.</title>
        <authorList>
            <person name="Mardanov A.V."/>
            <person name="Gumerov V.M."/>
            <person name="Beletsky A.V."/>
            <person name="Prokofeva M.I."/>
            <person name="Bonch-Osmolovskaya E.A."/>
            <person name="Ravin N.V."/>
            <person name="Skryabin K.G."/>
        </authorList>
    </citation>
    <scope>NUCLEOTIDE SEQUENCE [LARGE SCALE GENOMIC DNA]</scope>
    <source>
        <strain evidence="7 8">768-20</strain>
    </source>
</reference>
<feature type="binding site" evidence="5">
    <location>
        <begin position="103"/>
        <end position="106"/>
    </location>
    <ligand>
        <name>S-adenosyl-L-methionine</name>
        <dbReference type="ChEBI" id="CHEBI:59789"/>
    </ligand>
</feature>
<dbReference type="GeneID" id="10360712"/>
<dbReference type="eggNOG" id="arCOG00978">
    <property type="taxonomic scope" value="Archaea"/>
</dbReference>
<proteinExistence type="predicted"/>
<dbReference type="PANTHER" id="PTHR12133">
    <property type="entry name" value="TRNA (ADENINE(58)-N(1))-METHYLTRANSFERASE"/>
    <property type="match status" value="1"/>
</dbReference>
<dbReference type="GO" id="GO:0160107">
    <property type="term" value="F:tRNA (adenine(58)-N1)-methyltransferase activity"/>
    <property type="evidence" value="ECO:0007669"/>
    <property type="project" value="InterPro"/>
</dbReference>
<dbReference type="InterPro" id="IPR014816">
    <property type="entry name" value="tRNA_MeTrfase_Gcd14"/>
</dbReference>
<dbReference type="PANTHER" id="PTHR12133:SF1">
    <property type="entry name" value="TRNA (ADENINE(58)-N(1))-METHYLTRANSFERASE, MITOCHONDRIAL"/>
    <property type="match status" value="1"/>
</dbReference>
<dbReference type="STRING" id="999630.TUZN_1184"/>
<evidence type="ECO:0000313" key="7">
    <source>
        <dbReference type="EMBL" id="AEA12663.1"/>
    </source>
</evidence>
<name>F2L0I1_THEU7</name>
<feature type="binding site" evidence="5">
    <location>
        <position position="124"/>
    </location>
    <ligand>
        <name>S-adenosyl-L-methionine</name>
        <dbReference type="ChEBI" id="CHEBI:59789"/>
    </ligand>
</feature>
<dbReference type="Gene3D" id="3.40.50.150">
    <property type="entry name" value="Vaccinia Virus protein VP39"/>
    <property type="match status" value="1"/>
</dbReference>
<accession>F2L0I1</accession>
<dbReference type="SUPFAM" id="SSF53335">
    <property type="entry name" value="S-adenosyl-L-methionine-dependent methyltransferases"/>
    <property type="match status" value="1"/>
</dbReference>
<keyword evidence="8" id="KW-1185">Reference proteome</keyword>
<keyword evidence="2" id="KW-0808">Transferase</keyword>
<evidence type="ECO:0000256" key="2">
    <source>
        <dbReference type="ARBA" id="ARBA00022679"/>
    </source>
</evidence>
<dbReference type="PROSITE" id="PS51620">
    <property type="entry name" value="SAM_TRM61"/>
    <property type="match status" value="1"/>
</dbReference>
<protein>
    <submittedName>
        <fullName evidence="7">tRNA methyltransferase complex GCD14 subunit</fullName>
    </submittedName>
</protein>
<dbReference type="InterPro" id="IPR049470">
    <property type="entry name" value="TRM61_C"/>
</dbReference>
<evidence type="ECO:0000313" key="8">
    <source>
        <dbReference type="Proteomes" id="UP000008138"/>
    </source>
</evidence>
<dbReference type="Gene3D" id="3.10.330.20">
    <property type="match status" value="1"/>
</dbReference>
<evidence type="ECO:0000256" key="5">
    <source>
        <dbReference type="PIRSR" id="PIRSR017269-1"/>
    </source>
</evidence>